<dbReference type="AlphaFoldDB" id="A0A1W6LA84"/>
<dbReference type="KEGG" id="rgu:A4W93_15610"/>
<reference evidence="4 5" key="1">
    <citation type="submission" date="2016-04" db="EMBL/GenBank/DDBJ databases">
        <title>Complete genome sequence of natural rubber-degrading, novel Gram-negative bacterium, Rhizobacter gummiphilus strain NS21.</title>
        <authorList>
            <person name="Tabata M."/>
            <person name="Kasai D."/>
            <person name="Fukuda M."/>
        </authorList>
    </citation>
    <scope>NUCLEOTIDE SEQUENCE [LARGE SCALE GENOMIC DNA]</scope>
    <source>
        <strain evidence="4 5">NS21</strain>
    </source>
</reference>
<dbReference type="Proteomes" id="UP000193427">
    <property type="component" value="Chromosome"/>
</dbReference>
<evidence type="ECO:0000256" key="2">
    <source>
        <dbReference type="SAM" id="MobiDB-lite"/>
    </source>
</evidence>
<sequence length="223" mass="24055">MASNCHAQVSPPEAGVYQLGPDGVERPAADPLAGADCAKGSLWTPLGRRLRAARHAEKVVFLPVGVEGARMADWLGKGPAQARLAAALQVARGKQIHFDYVLWLQGASDRGGDARRYQQGLGQVLKQIRLGADAGKILVARHSGCGGQNDPALWHAQTEFARNAHLRIFPGPDADAVGSTFRSESCHLEAVGQEEMARRWVEAIDAADKASDAIRKETLLYWF</sequence>
<gene>
    <name evidence="4" type="ORF">A4W93_15610</name>
</gene>
<dbReference type="Pfam" id="PF03629">
    <property type="entry name" value="SASA"/>
    <property type="match status" value="1"/>
</dbReference>
<proteinExistence type="predicted"/>
<dbReference type="EMBL" id="CP015118">
    <property type="protein sequence ID" value="ARN21205.1"/>
    <property type="molecule type" value="Genomic_DNA"/>
</dbReference>
<evidence type="ECO:0000256" key="1">
    <source>
        <dbReference type="ARBA" id="ARBA00022801"/>
    </source>
</evidence>
<evidence type="ECO:0000313" key="5">
    <source>
        <dbReference type="Proteomes" id="UP000193427"/>
    </source>
</evidence>
<evidence type="ECO:0000313" key="4">
    <source>
        <dbReference type="EMBL" id="ARN21205.1"/>
    </source>
</evidence>
<organism evidence="4 5">
    <name type="scientific">Piscinibacter gummiphilus</name>
    <dbReference type="NCBI Taxonomy" id="946333"/>
    <lineage>
        <taxon>Bacteria</taxon>
        <taxon>Pseudomonadati</taxon>
        <taxon>Pseudomonadota</taxon>
        <taxon>Betaproteobacteria</taxon>
        <taxon>Burkholderiales</taxon>
        <taxon>Sphaerotilaceae</taxon>
        <taxon>Piscinibacter</taxon>
    </lineage>
</organism>
<feature type="region of interest" description="Disordered" evidence="2">
    <location>
        <begin position="1"/>
        <end position="22"/>
    </location>
</feature>
<feature type="domain" description="Sialate O-acetylesterase" evidence="3">
    <location>
        <begin position="42"/>
        <end position="204"/>
    </location>
</feature>
<keyword evidence="5" id="KW-1185">Reference proteome</keyword>
<dbReference type="InterPro" id="IPR005181">
    <property type="entry name" value="SASA"/>
</dbReference>
<dbReference type="Gene3D" id="3.40.50.1110">
    <property type="entry name" value="SGNH hydrolase"/>
    <property type="match status" value="1"/>
</dbReference>
<name>A0A1W6LA84_9BURK</name>
<dbReference type="InterPro" id="IPR036514">
    <property type="entry name" value="SGNH_hydro_sf"/>
</dbReference>
<keyword evidence="1" id="KW-0378">Hydrolase</keyword>
<accession>A0A1W6LA84</accession>
<dbReference type="SUPFAM" id="SSF52266">
    <property type="entry name" value="SGNH hydrolase"/>
    <property type="match status" value="1"/>
</dbReference>
<protein>
    <recommendedName>
        <fullName evidence="3">Sialate O-acetylesterase domain-containing protein</fullName>
    </recommendedName>
</protein>
<dbReference type="GO" id="GO:0016788">
    <property type="term" value="F:hydrolase activity, acting on ester bonds"/>
    <property type="evidence" value="ECO:0007669"/>
    <property type="project" value="UniProtKB-ARBA"/>
</dbReference>
<evidence type="ECO:0000259" key="3">
    <source>
        <dbReference type="Pfam" id="PF03629"/>
    </source>
</evidence>